<name>A0A1I4QDK1_9HYPH</name>
<dbReference type="Proteomes" id="UP000199048">
    <property type="component" value="Unassembled WGS sequence"/>
</dbReference>
<organism evidence="1 2">
    <name type="scientific">Methylobacterium pseudosasicola</name>
    <dbReference type="NCBI Taxonomy" id="582667"/>
    <lineage>
        <taxon>Bacteria</taxon>
        <taxon>Pseudomonadati</taxon>
        <taxon>Pseudomonadota</taxon>
        <taxon>Alphaproteobacteria</taxon>
        <taxon>Hyphomicrobiales</taxon>
        <taxon>Methylobacteriaceae</taxon>
        <taxon>Methylobacterium</taxon>
    </lineage>
</organism>
<dbReference type="AlphaFoldDB" id="A0A1I4QDK1"/>
<accession>A0A1I4QDK1</accession>
<evidence type="ECO:0000313" key="1">
    <source>
        <dbReference type="EMBL" id="SFM37815.1"/>
    </source>
</evidence>
<keyword evidence="2" id="KW-1185">Reference proteome</keyword>
<reference evidence="2" key="1">
    <citation type="submission" date="2016-10" db="EMBL/GenBank/DDBJ databases">
        <authorList>
            <person name="Varghese N."/>
            <person name="Submissions S."/>
        </authorList>
    </citation>
    <scope>NUCLEOTIDE SEQUENCE [LARGE SCALE GENOMIC DNA]</scope>
    <source>
        <strain evidence="2">BL36</strain>
    </source>
</reference>
<dbReference type="EMBL" id="FOTK01000029">
    <property type="protein sequence ID" value="SFM37815.1"/>
    <property type="molecule type" value="Genomic_DNA"/>
</dbReference>
<dbReference type="STRING" id="582667.SAMN05192568_102943"/>
<proteinExistence type="predicted"/>
<dbReference type="RefSeq" id="WP_139234171.1">
    <property type="nucleotide sequence ID" value="NZ_FOTK01000029.1"/>
</dbReference>
<sequence length="63" mass="6786">MTRLLARFARLFPGAALPAGEQPAAQRPPLAFPMLNGGVLTYADLAAHLVDLPCHLRERSPHA</sequence>
<evidence type="ECO:0000313" key="2">
    <source>
        <dbReference type="Proteomes" id="UP000199048"/>
    </source>
</evidence>
<gene>
    <name evidence="1" type="ORF">SAMN05192568_102943</name>
</gene>
<protein>
    <submittedName>
        <fullName evidence="1">Uncharacterized protein</fullName>
    </submittedName>
</protein>